<evidence type="ECO:0000313" key="10">
    <source>
        <dbReference type="EMBL" id="MBD3716350.1"/>
    </source>
</evidence>
<evidence type="ECO:0000313" key="8">
    <source>
        <dbReference type="EMBL" id="MBD3708026.1"/>
    </source>
</evidence>
<evidence type="ECO:0000313" key="13">
    <source>
        <dbReference type="EMBL" id="MBD3722698.1"/>
    </source>
</evidence>
<evidence type="ECO:0000313" key="11">
    <source>
        <dbReference type="EMBL" id="MBD3719860.1"/>
    </source>
</evidence>
<evidence type="ECO:0000313" key="6">
    <source>
        <dbReference type="EMBL" id="MBD3702100.1"/>
    </source>
</evidence>
<dbReference type="EMBL" id="JACXSW010000013">
    <property type="protein sequence ID" value="MBD3716350.1"/>
    <property type="molecule type" value="Genomic_DNA"/>
</dbReference>
<reference evidence="18 21" key="1">
    <citation type="journal article" date="2020" name="Antibiotics">
        <title>Molecular Typing, Characterization of Antimicrobial Resistance, Virulence Profiling and Analysis of Whole-Genome Sequence of Clinical Klebsiella pneumoniae Isolates.</title>
        <authorList>
            <person name="Shelenkov A."/>
            <person name="Mikhaylova Y."/>
            <person name="Yanushevich Y."/>
            <person name="Samoilov A."/>
            <person name="Petrova L."/>
            <person name="Fomina V."/>
            <person name="Gusarov V."/>
            <person name="Zamyatin M."/>
            <person name="Shagin D."/>
            <person name="Akimkin V."/>
        </authorList>
    </citation>
    <scope>NUCLEOTIDE SEQUENCE [LARGE SCALE GENOMIC DNA]</scope>
    <source>
        <strain evidence="18 21">CriePir120</strain>
    </source>
</reference>
<dbReference type="Proteomes" id="UP000439817">
    <property type="component" value="Chromosome"/>
</dbReference>
<organism evidence="10 26">
    <name type="scientific">Klebsiella pneumoniae</name>
    <dbReference type="NCBI Taxonomy" id="573"/>
    <lineage>
        <taxon>Bacteria</taxon>
        <taxon>Pseudomonadati</taxon>
        <taxon>Pseudomonadota</taxon>
        <taxon>Gammaproteobacteria</taxon>
        <taxon>Enterobacterales</taxon>
        <taxon>Enterobacteriaceae</taxon>
        <taxon>Klebsiella/Raoultella group</taxon>
        <taxon>Klebsiella</taxon>
        <taxon>Klebsiella pneumoniae complex</taxon>
    </lineage>
</organism>
<gene>
    <name evidence="17" type="ORF">G4V31_02735</name>
    <name evidence="18" type="ORF">GJJ08_018880</name>
    <name evidence="19" type="ORF">H3G96_008415</name>
    <name evidence="3" type="ORF">H7U16_10830</name>
    <name evidence="4" type="ORF">H7U18_06045</name>
    <name evidence="13" type="ORF">IE978_19275</name>
    <name evidence="10" type="ORF">IE979_23190</name>
    <name evidence="14" type="ORF">IE980_07185</name>
    <name evidence="6" type="ORF">IE986_10265</name>
    <name evidence="8" type="ORF">IE987_09895</name>
    <name evidence="11" type="ORF">IE988_11405</name>
    <name evidence="7" type="ORF">IE990_27505</name>
    <name evidence="5" type="ORF">IE991_27310</name>
    <name evidence="12" type="ORF">IE992_10235</name>
    <name evidence="9" type="ORF">IE996_13385</name>
    <name evidence="15" type="ORF">J4733_28370</name>
    <name evidence="20" type="ORF">JMZ77_18530</name>
    <name evidence="2" type="ORF">KPZU09_29410</name>
    <name evidence="16" type="ORF">Q6294_13730</name>
</gene>
<dbReference type="Proteomes" id="UP000623974">
    <property type="component" value="Unassembled WGS sequence"/>
</dbReference>
<evidence type="ECO:0000313" key="23">
    <source>
        <dbReference type="Proteomes" id="UP000532829"/>
    </source>
</evidence>
<dbReference type="InterPro" id="IPR019663">
    <property type="entry name" value="YbfA"/>
</dbReference>
<dbReference type="Proteomes" id="UP000595568">
    <property type="component" value="Chromosome"/>
</dbReference>
<reference evidence="15" key="8">
    <citation type="submission" date="2021-03" db="EMBL/GenBank/DDBJ databases">
        <title>Molecular epidemiology and mechanisms of colistin and carbapenem resistance in Enterobacteriaceae from clinical isolates, the environment and porcine samples in Pretoria, South Africa.</title>
        <authorList>
            <person name="Bogoshi D."/>
            <person name="Mbelle N.M."/>
            <person name="Naidoo V."/>
            <person name="Osei Sekyere J."/>
        </authorList>
    </citation>
    <scope>NUCLEOTIDE SEQUENCE</scope>
    <source>
        <strain evidence="15">C029</strain>
    </source>
</reference>
<evidence type="ECO:0000313" key="15">
    <source>
        <dbReference type="EMBL" id="MBO2026059.1"/>
    </source>
</evidence>
<dbReference type="Proteomes" id="UP000639195">
    <property type="component" value="Unassembled WGS sequence"/>
</dbReference>
<dbReference type="EMBL" id="JAAKYD010000002">
    <property type="protein sequence ID" value="NGN71046.1"/>
    <property type="molecule type" value="Genomic_DNA"/>
</dbReference>
<dbReference type="Pfam" id="PF10725">
    <property type="entry name" value="DUF2517"/>
    <property type="match status" value="1"/>
</dbReference>
<dbReference type="AlphaFoldDB" id="A0A060VFK3"/>
<evidence type="ECO:0000313" key="20">
    <source>
        <dbReference type="EMBL" id="QQZ70186.1"/>
    </source>
</evidence>
<dbReference type="Proteomes" id="UP000609027">
    <property type="component" value="Unassembled WGS sequence"/>
</dbReference>
<dbReference type="Proteomes" id="UP000479475">
    <property type="component" value="Unassembled WGS sequence"/>
</dbReference>
<evidence type="ECO:0000313" key="17">
    <source>
        <dbReference type="EMBL" id="NGN71046.1"/>
    </source>
</evidence>
<dbReference type="GeneID" id="93274355"/>
<feature type="transmembrane region" description="Helical" evidence="1">
    <location>
        <begin position="12"/>
        <end position="34"/>
    </location>
</feature>
<reference evidence="16" key="9">
    <citation type="submission" date="2023-07" db="EMBL/GenBank/DDBJ databases">
        <authorList>
            <person name="Peng Z."/>
        </authorList>
    </citation>
    <scope>NUCLEOTIDE SEQUENCE</scope>
    <source>
        <strain evidence="16">KP219</strain>
    </source>
</reference>
<evidence type="ECO:0000313" key="4">
    <source>
        <dbReference type="EMBL" id="MBC2872787.1"/>
    </source>
</evidence>
<dbReference type="Proteomes" id="UP000664267">
    <property type="component" value="Unassembled WGS sequence"/>
</dbReference>
<dbReference type="Proteomes" id="UP000629923">
    <property type="component" value="Unassembled WGS sequence"/>
</dbReference>
<evidence type="ECO:0000313" key="24">
    <source>
        <dbReference type="Proteomes" id="UP000592342"/>
    </source>
</evidence>
<dbReference type="Proteomes" id="UP000655796">
    <property type="component" value="Unassembled WGS sequence"/>
</dbReference>
<evidence type="ECO:0000313" key="18">
    <source>
        <dbReference type="EMBL" id="QOU50398.1"/>
    </source>
</evidence>
<dbReference type="Proteomes" id="UP000655094">
    <property type="component" value="Unassembled WGS sequence"/>
</dbReference>
<dbReference type="Proteomes" id="UP000592342">
    <property type="component" value="Unassembled WGS sequence"/>
</dbReference>
<dbReference type="EMBL" id="JAUUIA010000010">
    <property type="protein sequence ID" value="MDP0968085.1"/>
    <property type="molecule type" value="Genomic_DNA"/>
</dbReference>
<evidence type="ECO:0000313" key="2">
    <source>
        <dbReference type="EMBL" id="GHK53205.1"/>
    </source>
</evidence>
<evidence type="ECO:0000313" key="14">
    <source>
        <dbReference type="EMBL" id="MBD3743677.1"/>
    </source>
</evidence>
<dbReference type="EMBL" id="CP066534">
    <property type="protein sequence ID" value="QQL35215.1"/>
    <property type="molecule type" value="Genomic_DNA"/>
</dbReference>
<evidence type="ECO:0000313" key="26">
    <source>
        <dbReference type="Proteomes" id="UP000639195"/>
    </source>
</evidence>
<dbReference type="KEGG" id="kpnk:BN49_1772"/>
<dbReference type="Proteomes" id="UP001244490">
    <property type="component" value="Unassembled WGS sequence"/>
</dbReference>
<reference evidence="2" key="5">
    <citation type="submission" date="2020-10" db="EMBL/GenBank/DDBJ databases">
        <title>Genome Sequence of ESBL Producing Zambian Clinical Strains.</title>
        <authorList>
            <person name="Shawa M."/>
            <person name="Furuta Y."/>
            <person name="Simbotwe M."/>
            <person name="Mulenga E."/>
            <person name="Mubanga M."/>
            <person name="Mulenga G."/>
            <person name="Kaile C."/>
            <person name="Zorigt T."/>
            <person name="Hang'ombe B."/>
            <person name="Higashi H."/>
        </authorList>
    </citation>
    <scope>NUCLEOTIDE SEQUENCE</scope>
    <source>
        <strain evidence="2">Zam_UTH_09</strain>
    </source>
</reference>
<name>A0A060VFK3_KLEPN</name>
<dbReference type="Proteomes" id="UP000657739">
    <property type="component" value="Unassembled WGS sequence"/>
</dbReference>
<dbReference type="EMBL" id="JACXTN010000001">
    <property type="protein sequence ID" value="MBD3709366.1"/>
    <property type="molecule type" value="Genomic_DNA"/>
</dbReference>
<protein>
    <submittedName>
        <fullName evidence="10">DUF2517 family protein</fullName>
    </submittedName>
</protein>
<evidence type="ECO:0000313" key="19">
    <source>
        <dbReference type="EMBL" id="QQL35215.1"/>
    </source>
</evidence>
<dbReference type="EMBL" id="JACXTH010000002">
    <property type="protein sequence ID" value="MBD3704911.1"/>
    <property type="molecule type" value="Genomic_DNA"/>
</dbReference>
<reference evidence="3 24" key="4">
    <citation type="submission" date="2020-08" db="EMBL/GenBank/DDBJ databases">
        <title>Tigecycline and colistin resistance in Klebsiella pneumoniae.</title>
        <authorList>
            <person name="Ramesh N."/>
            <person name="Shanthini T."/>
            <person name="Prasanth M."/>
            <person name="Senthilkumar N."/>
            <person name="Meesala Krishna M."/>
            <person name="Guruswami G."/>
        </authorList>
    </citation>
    <scope>NUCLEOTIDE SEQUENCE [LARGE SCALE GENOMIC DNA]</scope>
    <source>
        <strain evidence="3 24">SHM 84</strain>
        <strain evidence="4">SHM 84C</strain>
    </source>
</reference>
<dbReference type="EMBL" id="JACXTI010000002">
    <property type="protein sequence ID" value="MBD3701476.1"/>
    <property type="molecule type" value="Genomic_DNA"/>
</dbReference>
<dbReference type="Proteomes" id="UP000598328">
    <property type="component" value="Unassembled WGS sequence"/>
</dbReference>
<dbReference type="EMBL" id="JACLQZ010000001">
    <property type="protein sequence ID" value="MBC2872787.1"/>
    <property type="molecule type" value="Genomic_DNA"/>
</dbReference>
<dbReference type="Proteomes" id="UP000622731">
    <property type="component" value="Unassembled WGS sequence"/>
</dbReference>
<reference evidence="17 22" key="2">
    <citation type="submission" date="2020-02" db="EMBL/GenBank/DDBJ databases">
        <title>Klebsiella pneumoniae genome sequencing and assembly.</title>
        <authorList>
            <person name="Starkova P.S."/>
            <person name="Sulyan O.S."/>
            <person name="Likholetova D.V."/>
            <person name="Ageevets V.A."/>
            <person name="Lazareva I.V."/>
            <person name="Sopova J.V."/>
            <person name="Sidorenko S.V."/>
        </authorList>
    </citation>
    <scope>NUCLEOTIDE SEQUENCE [LARGE SCALE GENOMIC DNA]</scope>
    <source>
        <strain evidence="17 22">2429</strain>
    </source>
</reference>
<dbReference type="OMA" id="DKPVWLE"/>
<evidence type="ECO:0000313" key="21">
    <source>
        <dbReference type="Proteomes" id="UP000439817"/>
    </source>
</evidence>
<evidence type="ECO:0000313" key="12">
    <source>
        <dbReference type="EMBL" id="MBD3721064.1"/>
    </source>
</evidence>
<dbReference type="EMBL" id="JACXSX010000001">
    <property type="protein sequence ID" value="MBD3743677.1"/>
    <property type="molecule type" value="Genomic_DNA"/>
</dbReference>
<evidence type="ECO:0000313" key="25">
    <source>
        <dbReference type="Proteomes" id="UP000595568"/>
    </source>
</evidence>
<dbReference type="EMBL" id="JACXTD010000001">
    <property type="protein sequence ID" value="MBD3702100.1"/>
    <property type="molecule type" value="Genomic_DNA"/>
</dbReference>
<dbReference type="EMBL" id="JACXTJ010000001">
    <property type="protein sequence ID" value="MBD3721064.1"/>
    <property type="molecule type" value="Genomic_DNA"/>
</dbReference>
<dbReference type="EMBL" id="JAGETN010000073">
    <property type="protein sequence ID" value="MBO2026059.1"/>
    <property type="molecule type" value="Genomic_DNA"/>
</dbReference>
<dbReference type="EMBL" id="CP068602">
    <property type="protein sequence ID" value="QQZ70186.1"/>
    <property type="molecule type" value="Genomic_DNA"/>
</dbReference>
<evidence type="ECO:0000313" key="7">
    <source>
        <dbReference type="EMBL" id="MBD3704911.1"/>
    </source>
</evidence>
<dbReference type="EMBL" id="JACXSV010000009">
    <property type="protein sequence ID" value="MBD3722698.1"/>
    <property type="molecule type" value="Genomic_DNA"/>
</dbReference>
<evidence type="ECO:0000313" key="3">
    <source>
        <dbReference type="EMBL" id="MBC2862500.1"/>
    </source>
</evidence>
<dbReference type="RefSeq" id="WP_004142243.1">
    <property type="nucleotide sequence ID" value="NZ_ABLUVU020000005.1"/>
</dbReference>
<evidence type="ECO:0000313" key="22">
    <source>
        <dbReference type="Proteomes" id="UP000479475"/>
    </source>
</evidence>
<evidence type="ECO:0000313" key="9">
    <source>
        <dbReference type="EMBL" id="MBD3709366.1"/>
    </source>
</evidence>
<sequence length="69" mass="8130">MMALYKAYPAHIILLRRAFAVVAGVAALPVMLFWKDRARYYSWLHRVWSKTSEQPVWMAQAEKAAHDFY</sequence>
<reference evidence="19 23" key="6">
    <citation type="submission" date="2020-12" db="EMBL/GenBank/DDBJ databases">
        <title>The complete genome of Klebsiella pneumoniae strain 090374.</title>
        <authorList>
            <person name="Wei L."/>
            <person name="Wen H."/>
            <person name="Liu L."/>
            <person name="Feng Y."/>
            <person name="Zong Z."/>
        </authorList>
    </citation>
    <scope>NUCLEOTIDE SEQUENCE [LARGE SCALE GENOMIC DNA]</scope>
    <source>
        <strain evidence="19 23">WCHKP090374</strain>
    </source>
</reference>
<dbReference type="EMBL" id="JACXTF010000001">
    <property type="protein sequence ID" value="MBD3719860.1"/>
    <property type="molecule type" value="Genomic_DNA"/>
</dbReference>
<dbReference type="EMBL" id="JACLRA010000001">
    <property type="protein sequence ID" value="MBC2862500.1"/>
    <property type="molecule type" value="Genomic_DNA"/>
</dbReference>
<evidence type="ECO:0000256" key="1">
    <source>
        <dbReference type="SAM" id="Phobius"/>
    </source>
</evidence>
<evidence type="ECO:0000313" key="16">
    <source>
        <dbReference type="EMBL" id="MDP0968085.1"/>
    </source>
</evidence>
<dbReference type="Proteomes" id="UP000652007">
    <property type="component" value="Unassembled WGS sequence"/>
</dbReference>
<dbReference type="EMBL" id="CP063008">
    <property type="protein sequence ID" value="QOU50398.1"/>
    <property type="molecule type" value="Genomic_DNA"/>
</dbReference>
<keyword evidence="1" id="KW-0472">Membrane</keyword>
<dbReference type="Proteomes" id="UP000631473">
    <property type="component" value="Unassembled WGS sequence"/>
</dbReference>
<reference evidence="20 25" key="7">
    <citation type="submission" date="2021-01" db="EMBL/GenBank/DDBJ databases">
        <title>Genome sequencing of apramycin resistant K. pneumoniae.</title>
        <authorList>
            <person name="Chen L."/>
            <person name="Kreiswirth B."/>
        </authorList>
    </citation>
    <scope>NUCLEOTIDE SEQUENCE [LARGE SCALE GENOMIC DNA]</scope>
    <source>
        <strain evidence="20 25">59493</strain>
    </source>
</reference>
<dbReference type="EMBL" id="JACXTE010000001">
    <property type="protein sequence ID" value="MBD3708026.1"/>
    <property type="molecule type" value="Genomic_DNA"/>
</dbReference>
<dbReference type="EMBL" id="BNFF01000001">
    <property type="protein sequence ID" value="GHK53205.1"/>
    <property type="molecule type" value="Genomic_DNA"/>
</dbReference>
<reference evidence="10" key="3">
    <citation type="submission" date="2020-07" db="EMBL/GenBank/DDBJ databases">
        <title>Clinical and genomic characterization of carbapenemase-producing Enterobacterales causing secondary infections during the COVID-19 crisis at a New York City hospital.</title>
        <authorList>
            <person name="Gomez-Simmonds A."/>
            <person name="Annavajhala M.K."/>
            <person name="Uhlemann A.-C."/>
        </authorList>
    </citation>
    <scope>NUCLEOTIDE SEQUENCE</scope>
    <source>
        <strain evidence="13">KP1826</strain>
        <strain evidence="10">KP1827</strain>
        <strain evidence="14">KP1828</strain>
        <strain evidence="6">NK1590</strain>
        <strain evidence="8">NK1593</strain>
        <strain evidence="11">NK1594</strain>
        <strain evidence="7">NK1596</strain>
        <strain evidence="5">NK1597</strain>
        <strain evidence="12">NK1607</strain>
        <strain evidence="9">NK1677</strain>
    </source>
</reference>
<evidence type="ECO:0000313" key="5">
    <source>
        <dbReference type="EMBL" id="MBD3701476.1"/>
    </source>
</evidence>
<dbReference type="Proteomes" id="UP000616340">
    <property type="component" value="Unassembled WGS sequence"/>
</dbReference>
<accession>A0A060VFK3</accession>
<dbReference type="Proteomes" id="UP000532829">
    <property type="component" value="Chromosome"/>
</dbReference>
<keyword evidence="1" id="KW-0812">Transmembrane</keyword>
<keyword evidence="1" id="KW-1133">Transmembrane helix</keyword>
<proteinExistence type="predicted"/>